<dbReference type="OrthoDB" id="6419443at2759"/>
<dbReference type="AlphaFoldDB" id="A0A9P7Z1V9"/>
<comment type="caution">
    <text evidence="2">The sequence shown here is derived from an EMBL/GenBank/DDBJ whole genome shotgun (WGS) entry which is preliminary data.</text>
</comment>
<name>A0A9P7Z1V9_9HELO</name>
<organism evidence="2 3">
    <name type="scientific">Calycina marina</name>
    <dbReference type="NCBI Taxonomy" id="1763456"/>
    <lineage>
        <taxon>Eukaryota</taxon>
        <taxon>Fungi</taxon>
        <taxon>Dikarya</taxon>
        <taxon>Ascomycota</taxon>
        <taxon>Pezizomycotina</taxon>
        <taxon>Leotiomycetes</taxon>
        <taxon>Helotiales</taxon>
        <taxon>Pezizellaceae</taxon>
        <taxon>Calycina</taxon>
    </lineage>
</organism>
<dbReference type="InterPro" id="IPR021463">
    <property type="entry name" value="Methyltransf_34"/>
</dbReference>
<dbReference type="Proteomes" id="UP000887226">
    <property type="component" value="Unassembled WGS sequence"/>
</dbReference>
<keyword evidence="3" id="KW-1185">Reference proteome</keyword>
<gene>
    <name evidence="2" type="ORF">BJ878DRAFT_102854</name>
</gene>
<dbReference type="Pfam" id="PF11312">
    <property type="entry name" value="Methyltransf_34"/>
    <property type="match status" value="1"/>
</dbReference>
<sequence length="399" mass="44194">MGKFAKRKEGKVVGKDAQDRPGWKGPGHVKKDGPAAKSKKEKMTEPKSEETEPEPTVPASLQQTLLNIFRDAFPELVASNDLQRVLQDVKGALYERDFNRAFGTDEYLEAYSLRWSPSRALGYTTMLVDIQEYLAPHLGLVEQSQDSADPTASKTVALHVICFGGGAAEVVAFGGFQKFLEDSISQKPKDTGLEDAVAKISITQQSKIKLYLVDSAAWQHVATKLNEGLSSLPILKYANSAAKEANRALLPAGEITTTFQKENVLDMSLPQVMEMIGGELKLLTLLFTLNELYTASIGKTTAFLLNLTLASKPGTLLLVADSPGSYSETTVGTEAKKYPMKFLMDHTLLAKEKSEAGDEDASWEKLVSDDSRWFRLPENLRYPIPLENMRYQIHLYRRV</sequence>
<proteinExistence type="predicted"/>
<protein>
    <recommendedName>
        <fullName evidence="4">25S rRNA (Uridine(2843)-N(3))-methyltransferase</fullName>
    </recommendedName>
</protein>
<evidence type="ECO:0000313" key="3">
    <source>
        <dbReference type="Proteomes" id="UP000887226"/>
    </source>
</evidence>
<evidence type="ECO:0000256" key="1">
    <source>
        <dbReference type="SAM" id="MobiDB-lite"/>
    </source>
</evidence>
<dbReference type="EMBL" id="MU253948">
    <property type="protein sequence ID" value="KAG9243832.1"/>
    <property type="molecule type" value="Genomic_DNA"/>
</dbReference>
<reference evidence="2" key="1">
    <citation type="journal article" date="2021" name="IMA Fungus">
        <title>Genomic characterization of three marine fungi, including Emericellopsis atlantica sp. nov. with signatures of a generalist lifestyle and marine biomass degradation.</title>
        <authorList>
            <person name="Hagestad O.C."/>
            <person name="Hou L."/>
            <person name="Andersen J.H."/>
            <person name="Hansen E.H."/>
            <person name="Altermark B."/>
            <person name="Li C."/>
            <person name="Kuhnert E."/>
            <person name="Cox R.J."/>
            <person name="Crous P.W."/>
            <person name="Spatafora J.W."/>
            <person name="Lail K."/>
            <person name="Amirebrahimi M."/>
            <person name="Lipzen A."/>
            <person name="Pangilinan J."/>
            <person name="Andreopoulos W."/>
            <person name="Hayes R.D."/>
            <person name="Ng V."/>
            <person name="Grigoriev I.V."/>
            <person name="Jackson S.A."/>
            <person name="Sutton T.D.S."/>
            <person name="Dobson A.D.W."/>
            <person name="Rama T."/>
        </authorList>
    </citation>
    <scope>NUCLEOTIDE SEQUENCE</scope>
    <source>
        <strain evidence="2">TRa3180A</strain>
    </source>
</reference>
<evidence type="ECO:0000313" key="2">
    <source>
        <dbReference type="EMBL" id="KAG9243832.1"/>
    </source>
</evidence>
<feature type="compositionally biased region" description="Basic and acidic residues" evidence="1">
    <location>
        <begin position="10"/>
        <end position="22"/>
    </location>
</feature>
<feature type="compositionally biased region" description="Basic and acidic residues" evidence="1">
    <location>
        <begin position="41"/>
        <end position="50"/>
    </location>
</feature>
<feature type="region of interest" description="Disordered" evidence="1">
    <location>
        <begin position="1"/>
        <end position="59"/>
    </location>
</feature>
<accession>A0A9P7Z1V9</accession>
<evidence type="ECO:0008006" key="4">
    <source>
        <dbReference type="Google" id="ProtNLM"/>
    </source>
</evidence>